<accession>A0A1E2UMY0</accession>
<dbReference type="Pfam" id="PF04351">
    <property type="entry name" value="PilP"/>
    <property type="match status" value="1"/>
</dbReference>
<keyword evidence="2" id="KW-1185">Reference proteome</keyword>
<evidence type="ECO:0000313" key="2">
    <source>
        <dbReference type="Proteomes" id="UP000094849"/>
    </source>
</evidence>
<protein>
    <submittedName>
        <fullName evidence="1">Pilus assembly protein PilP</fullName>
    </submittedName>
</protein>
<dbReference type="EMBL" id="LVJZ01000003">
    <property type="protein sequence ID" value="ODB95952.1"/>
    <property type="molecule type" value="Genomic_DNA"/>
</dbReference>
<dbReference type="Proteomes" id="UP000094849">
    <property type="component" value="Unassembled WGS sequence"/>
</dbReference>
<dbReference type="Gene3D" id="2.30.30.830">
    <property type="match status" value="1"/>
</dbReference>
<reference evidence="1 2" key="1">
    <citation type="submission" date="2016-03" db="EMBL/GenBank/DDBJ databases">
        <title>Chemosynthetic sulphur-oxidizing symbionts of marine invertebrate animals are capable of nitrogen fixation.</title>
        <authorList>
            <person name="Petersen J.M."/>
            <person name="Kemper A."/>
            <person name="Gruber-Vodicka H."/>
            <person name="Cardini U."/>
            <person name="Geest Mvander."/>
            <person name="Kleiner M."/>
            <person name="Bulgheresi S."/>
            <person name="Fussmann M."/>
            <person name="Herbold C."/>
            <person name="Seah B.K.B."/>
            <person name="Antony C.Paul."/>
            <person name="Liu D."/>
            <person name="Belitz A."/>
            <person name="Weber M."/>
        </authorList>
    </citation>
    <scope>NUCLEOTIDE SEQUENCE [LARGE SCALE GENOMIC DNA]</scope>
    <source>
        <strain evidence="1">G_D</strain>
    </source>
</reference>
<dbReference type="STRING" id="1818881.A3196_03770"/>
<organism evidence="1 2">
    <name type="scientific">Candidatus Thiodiazotropha endoloripes</name>
    <dbReference type="NCBI Taxonomy" id="1818881"/>
    <lineage>
        <taxon>Bacteria</taxon>
        <taxon>Pseudomonadati</taxon>
        <taxon>Pseudomonadota</taxon>
        <taxon>Gammaproteobacteria</taxon>
        <taxon>Chromatiales</taxon>
        <taxon>Sedimenticolaceae</taxon>
        <taxon>Candidatus Thiodiazotropha</taxon>
    </lineage>
</organism>
<dbReference type="InterPro" id="IPR007446">
    <property type="entry name" value="PilP"/>
</dbReference>
<name>A0A1E2UMY0_9GAMM</name>
<dbReference type="PIRSF" id="PIRSF016481">
    <property type="entry name" value="Pilus_assembly_PilP"/>
    <property type="match status" value="1"/>
</dbReference>
<evidence type="ECO:0000313" key="1">
    <source>
        <dbReference type="EMBL" id="ODB95952.1"/>
    </source>
</evidence>
<proteinExistence type="predicted"/>
<dbReference type="AlphaFoldDB" id="A0A1E2UMY0"/>
<comment type="caution">
    <text evidence="1">The sequence shown here is derived from an EMBL/GenBank/DDBJ whole genome shotgun (WGS) entry which is preliminary data.</text>
</comment>
<sequence>MSVSIVQHKYWLLTALLPLLILGGCANPNLAELRGYVAERKAAPPARIEPLPEIKQIETFLYSAAGRRNPFIDMSGEEAETSSVSGNGLTPDFNRRKEELESFPLDAIRMVGTLEQTGVAWGLVKTQEGTVHKVKSGNYMGQNHGRIMLITEDRIELNEIVQDGSGGYIERQASLALAE</sequence>
<gene>
    <name evidence="1" type="ORF">A3196_03770</name>
</gene>